<sequence>MRKVLTLLSAALVGLSGLFMAPAMATADSAPSAAPTIGYAVGDAMLGTGGSAQHLTFSMVDRSSGDRGTVSYTNASAGVAYDAGVMAVVATNSEARFAYTIPSTAPTSVSGLIIVWQVRNSSPDTAGFSVAATAGQALTMVGSGFTPSNSYTVSSGGLDTAMTSSTGLRGYAFGNAAFGTTPRQHLAFAVLDYGPTMDTGVAFYANLDSSLVYQAATPVVRVAYSQARFAYTIPAGFPGLSGLPLAWKVVNGVPDAAGFSVATSAASAASMVNVGFTPTYGYRLTGGDLTVVQLYLLLGHATGGVWFGSVGASQQMTFQVFDYAWTADRGTVAYRNLSANVAYVATVLRVRVAPSVAYFDYVIPTGSLKGTVVVWRVVDVRNGYDRVGFSVASSLSAAHWMVAHGFTPTNQYTVTHGNLTVHMP</sequence>
<dbReference type="RefSeq" id="WP_345501566.1">
    <property type="nucleotide sequence ID" value="NZ_BAABLO010000004.1"/>
</dbReference>
<name>A0ABP8XX92_9MICO</name>
<comment type="caution">
    <text evidence="2">The sequence shown here is derived from an EMBL/GenBank/DDBJ whole genome shotgun (WGS) entry which is preliminary data.</text>
</comment>
<evidence type="ECO:0000313" key="2">
    <source>
        <dbReference type="EMBL" id="GAA4715292.1"/>
    </source>
</evidence>
<protein>
    <submittedName>
        <fullName evidence="2">Uncharacterized protein</fullName>
    </submittedName>
</protein>
<dbReference type="EMBL" id="BAABLO010000004">
    <property type="protein sequence ID" value="GAA4715292.1"/>
    <property type="molecule type" value="Genomic_DNA"/>
</dbReference>
<reference evidence="3" key="1">
    <citation type="journal article" date="2019" name="Int. J. Syst. Evol. Microbiol.">
        <title>The Global Catalogue of Microorganisms (GCM) 10K type strain sequencing project: providing services to taxonomists for standard genome sequencing and annotation.</title>
        <authorList>
            <consortium name="The Broad Institute Genomics Platform"/>
            <consortium name="The Broad Institute Genome Sequencing Center for Infectious Disease"/>
            <person name="Wu L."/>
            <person name="Ma J."/>
        </authorList>
    </citation>
    <scope>NUCLEOTIDE SEQUENCE [LARGE SCALE GENOMIC DNA]</scope>
    <source>
        <strain evidence="3">JCM 18961</strain>
    </source>
</reference>
<gene>
    <name evidence="2" type="ORF">GCM10025782_09830</name>
</gene>
<accession>A0ABP8XX92</accession>
<feature type="chain" id="PRO_5046224096" evidence="1">
    <location>
        <begin position="26"/>
        <end position="424"/>
    </location>
</feature>
<evidence type="ECO:0000313" key="3">
    <source>
        <dbReference type="Proteomes" id="UP001500556"/>
    </source>
</evidence>
<organism evidence="2 3">
    <name type="scientific">Pedococcus ginsenosidimutans</name>
    <dbReference type="NCBI Taxonomy" id="490570"/>
    <lineage>
        <taxon>Bacteria</taxon>
        <taxon>Bacillati</taxon>
        <taxon>Actinomycetota</taxon>
        <taxon>Actinomycetes</taxon>
        <taxon>Micrococcales</taxon>
        <taxon>Intrasporangiaceae</taxon>
        <taxon>Pedococcus</taxon>
    </lineage>
</organism>
<proteinExistence type="predicted"/>
<feature type="signal peptide" evidence="1">
    <location>
        <begin position="1"/>
        <end position="25"/>
    </location>
</feature>
<keyword evidence="1" id="KW-0732">Signal</keyword>
<keyword evidence="3" id="KW-1185">Reference proteome</keyword>
<dbReference type="Proteomes" id="UP001500556">
    <property type="component" value="Unassembled WGS sequence"/>
</dbReference>
<evidence type="ECO:0000256" key="1">
    <source>
        <dbReference type="SAM" id="SignalP"/>
    </source>
</evidence>